<feature type="non-terminal residue" evidence="1">
    <location>
        <position position="104"/>
    </location>
</feature>
<accession>A0ABD0JYC8</accession>
<keyword evidence="2" id="KW-1185">Reference proteome</keyword>
<protein>
    <recommendedName>
        <fullName evidence="3">GNAT family N-acetyltransferase</fullName>
    </recommendedName>
</protein>
<dbReference type="InterPro" id="IPR016181">
    <property type="entry name" value="Acyl_CoA_acyltransferase"/>
</dbReference>
<reference evidence="1 2" key="1">
    <citation type="journal article" date="2023" name="Sci. Data">
        <title>Genome assembly of the Korean intertidal mud-creeper Batillaria attramentaria.</title>
        <authorList>
            <person name="Patra A.K."/>
            <person name="Ho P.T."/>
            <person name="Jun S."/>
            <person name="Lee S.J."/>
            <person name="Kim Y."/>
            <person name="Won Y.J."/>
        </authorList>
    </citation>
    <scope>NUCLEOTIDE SEQUENCE [LARGE SCALE GENOMIC DNA]</scope>
    <source>
        <strain evidence="1">Wonlab-2016</strain>
    </source>
</reference>
<proteinExistence type="predicted"/>
<dbReference type="Proteomes" id="UP001519460">
    <property type="component" value="Unassembled WGS sequence"/>
</dbReference>
<sequence length="104" mass="11445">MRAATLSDYNAVVAIDRDVYSGLDYLPATYPTLLQKPGSSAYVYEKGERVVGFVVGSGQTLVTSAARIAADCRKGGMYSRFIRQVFQQFRGSRDPDYVAFSTNN</sequence>
<name>A0ABD0JYC8_9CAEN</name>
<dbReference type="Gene3D" id="3.40.630.30">
    <property type="match status" value="1"/>
</dbReference>
<dbReference type="EMBL" id="JACVVK020000300">
    <property type="protein sequence ID" value="KAK7479575.1"/>
    <property type="molecule type" value="Genomic_DNA"/>
</dbReference>
<evidence type="ECO:0008006" key="3">
    <source>
        <dbReference type="Google" id="ProtNLM"/>
    </source>
</evidence>
<organism evidence="1 2">
    <name type="scientific">Batillaria attramentaria</name>
    <dbReference type="NCBI Taxonomy" id="370345"/>
    <lineage>
        <taxon>Eukaryota</taxon>
        <taxon>Metazoa</taxon>
        <taxon>Spiralia</taxon>
        <taxon>Lophotrochozoa</taxon>
        <taxon>Mollusca</taxon>
        <taxon>Gastropoda</taxon>
        <taxon>Caenogastropoda</taxon>
        <taxon>Sorbeoconcha</taxon>
        <taxon>Cerithioidea</taxon>
        <taxon>Batillariidae</taxon>
        <taxon>Batillaria</taxon>
    </lineage>
</organism>
<dbReference type="PANTHER" id="PTHR47403">
    <property type="entry name" value="LOC100145250 PROTEIN"/>
    <property type="match status" value="1"/>
</dbReference>
<dbReference type="SUPFAM" id="SSF55729">
    <property type="entry name" value="Acyl-CoA N-acyltransferases (Nat)"/>
    <property type="match status" value="1"/>
</dbReference>
<evidence type="ECO:0000313" key="2">
    <source>
        <dbReference type="Proteomes" id="UP001519460"/>
    </source>
</evidence>
<evidence type="ECO:0000313" key="1">
    <source>
        <dbReference type="EMBL" id="KAK7479575.1"/>
    </source>
</evidence>
<gene>
    <name evidence="1" type="ORF">BaRGS_00029212</name>
</gene>
<dbReference type="AlphaFoldDB" id="A0ABD0JYC8"/>
<dbReference type="PANTHER" id="PTHR47403:SF6">
    <property type="entry name" value="N-ACETYLTRANSFERASE DOMAIN-CONTAINING PROTEIN"/>
    <property type="match status" value="1"/>
</dbReference>
<comment type="caution">
    <text evidence="1">The sequence shown here is derived from an EMBL/GenBank/DDBJ whole genome shotgun (WGS) entry which is preliminary data.</text>
</comment>